<feature type="region of interest" description="Disordered" evidence="2">
    <location>
        <begin position="776"/>
        <end position="876"/>
    </location>
</feature>
<protein>
    <recommendedName>
        <fullName evidence="3">DUF4455 domain-containing protein</fullName>
    </recommendedName>
</protein>
<evidence type="ECO:0000259" key="3">
    <source>
        <dbReference type="Pfam" id="PF14643"/>
    </source>
</evidence>
<feature type="non-terminal residue" evidence="4">
    <location>
        <position position="989"/>
    </location>
</feature>
<keyword evidence="1" id="KW-0175">Coiled coil</keyword>
<feature type="compositionally biased region" description="Low complexity" evidence="2">
    <location>
        <begin position="561"/>
        <end position="579"/>
    </location>
</feature>
<evidence type="ECO:0000313" key="4">
    <source>
        <dbReference type="EMBL" id="KAA6377094.1"/>
    </source>
</evidence>
<organism evidence="4 5">
    <name type="scientific">Streblomastix strix</name>
    <dbReference type="NCBI Taxonomy" id="222440"/>
    <lineage>
        <taxon>Eukaryota</taxon>
        <taxon>Metamonada</taxon>
        <taxon>Preaxostyla</taxon>
        <taxon>Oxymonadida</taxon>
        <taxon>Streblomastigidae</taxon>
        <taxon>Streblomastix</taxon>
    </lineage>
</organism>
<dbReference type="Proteomes" id="UP000324800">
    <property type="component" value="Unassembled WGS sequence"/>
</dbReference>
<comment type="caution">
    <text evidence="4">The sequence shown here is derived from an EMBL/GenBank/DDBJ whole genome shotgun (WGS) entry which is preliminary data.</text>
</comment>
<name>A0A5J4V3L4_9EUKA</name>
<evidence type="ECO:0000313" key="5">
    <source>
        <dbReference type="Proteomes" id="UP000324800"/>
    </source>
</evidence>
<feature type="compositionally biased region" description="Basic and acidic residues" evidence="2">
    <location>
        <begin position="857"/>
        <end position="876"/>
    </location>
</feature>
<evidence type="ECO:0000256" key="1">
    <source>
        <dbReference type="SAM" id="Coils"/>
    </source>
</evidence>
<feature type="coiled-coil region" evidence="1">
    <location>
        <begin position="452"/>
        <end position="479"/>
    </location>
</feature>
<dbReference type="Pfam" id="PF14643">
    <property type="entry name" value="DUF4455"/>
    <property type="match status" value="1"/>
</dbReference>
<dbReference type="OrthoDB" id="431588at2759"/>
<accession>A0A5J4V3L4</accession>
<feature type="compositionally biased region" description="Basic and acidic residues" evidence="2">
    <location>
        <begin position="819"/>
        <end position="838"/>
    </location>
</feature>
<dbReference type="InterPro" id="IPR028089">
    <property type="entry name" value="DUF4455"/>
</dbReference>
<feature type="region of interest" description="Disordered" evidence="2">
    <location>
        <begin position="968"/>
        <end position="989"/>
    </location>
</feature>
<feature type="compositionally biased region" description="Basic and acidic residues" evidence="2">
    <location>
        <begin position="776"/>
        <end position="808"/>
    </location>
</feature>
<dbReference type="AlphaFoldDB" id="A0A5J4V3L4"/>
<gene>
    <name evidence="4" type="ORF">EZS28_027378</name>
</gene>
<feature type="compositionally biased region" description="Basic and acidic residues" evidence="2">
    <location>
        <begin position="583"/>
        <end position="625"/>
    </location>
</feature>
<feature type="compositionally biased region" description="Basic and acidic residues" evidence="2">
    <location>
        <begin position="894"/>
        <end position="904"/>
    </location>
</feature>
<reference evidence="4 5" key="1">
    <citation type="submission" date="2019-03" db="EMBL/GenBank/DDBJ databases">
        <title>Single cell metagenomics reveals metabolic interactions within the superorganism composed of flagellate Streblomastix strix and complex community of Bacteroidetes bacteria on its surface.</title>
        <authorList>
            <person name="Treitli S.C."/>
            <person name="Kolisko M."/>
            <person name="Husnik F."/>
            <person name="Keeling P."/>
            <person name="Hampl V."/>
        </authorList>
    </citation>
    <scope>NUCLEOTIDE SEQUENCE [LARGE SCALE GENOMIC DNA]</scope>
    <source>
        <strain evidence="4">ST1C</strain>
    </source>
</reference>
<feature type="region of interest" description="Disordered" evidence="2">
    <location>
        <begin position="888"/>
        <end position="931"/>
    </location>
</feature>
<feature type="region of interest" description="Disordered" evidence="2">
    <location>
        <begin position="561"/>
        <end position="680"/>
    </location>
</feature>
<proteinExistence type="predicted"/>
<dbReference type="EMBL" id="SNRW01010050">
    <property type="protein sequence ID" value="KAA6377094.1"/>
    <property type="molecule type" value="Genomic_DNA"/>
</dbReference>
<feature type="compositionally biased region" description="Basic and acidic residues" evidence="2">
    <location>
        <begin position="912"/>
        <end position="925"/>
    </location>
</feature>
<evidence type="ECO:0000256" key="2">
    <source>
        <dbReference type="SAM" id="MobiDB-lite"/>
    </source>
</evidence>
<sequence>MALNLREQYDASGLHIQEVQTSNAAFYETATISQQRLRVTPKTSDVPIEEVASDETMTLPKSVISETSRNNYALLRKLQATKKEKHKLVLDDLFQRIAQILSDNGEKLAYHKQTLSDKFSNFDQQIEYIFQSELGDETLGSYRTVELLAAIWNKMNKQWTNDRTTAISEAEQALFQTEKYTSALITEVINQAIPILLEIAELLPDKIALLMEDEMQQINLQFLQRRRDHHNFLYQSRITQEQLRVSTHTRWADRETQWKDCRIDGAKGEFMRGLQMIEQSGDVDEICQQFGIEQKKLHDELLDLIRELGQVTPPTLSVDYVLAFEVGKLRPQEQQLSQLHEQFIQQLKDLEQRNKLSLRGLILQLRESLRICVGSTKTDKEIAKMIEETVKQPMKEREDRFLKLMNGCEEALKLQERQRMYEAERVLQFQRSGAEVWNKMLSMITQHDQSYSSECNQKLNDYESQIKNIENEVDQIVRQIQLTAMSESEVKDLQDKANKRIDAMQEVHVSYYEDAIRRAKDLKQRTLKRENEVSVVMGSFFRLQRRGWDQIGAESELFGQLNEQDNNNNNNEIDGQQNIDGKNTSEQDKSQQIDSKDGNSDEKQQLKKKKYTIDDKQSKQNKDLPKTPVGDSRNKRISTPNKQDRQTKDKNKRLSQFGIDGQKDVNSYGNGDNDEENIDFVDKPKNNEFYELIVSQSGNEYEQLKDLRELCIKELKIWENNKKEEIRKIEEDKKRKERRKNNIDEKQREMEMLQAAEKEKELLIQKEKELQIQIQKDKEQQKLNKEKGIDKNISDQQKKDKVKDKDAKLQQQLEDEEEEKKKKILEQLKKDDEQHRLDYPFCSQQFYGYPQYIPPGEEERKERVKQKQIELDKIRDEKDKQKEILSQLLSGGIKEQEKDGDKQKIKGKQAAKTKDKEKDKDKTESDQQTSAQITAEALKKQQEEQLQLQILQQQQILQQLDQQEIQIEKEYQPKPIPPPVDIMPITITG</sequence>
<feature type="domain" description="DUF4455" evidence="3">
    <location>
        <begin position="80"/>
        <end position="544"/>
    </location>
</feature>